<name>A0A6N4V0A2_9MYCO</name>
<protein>
    <submittedName>
        <fullName evidence="1">Uncharacterized protein</fullName>
    </submittedName>
</protein>
<dbReference type="Proteomes" id="UP000466906">
    <property type="component" value="Chromosome"/>
</dbReference>
<accession>A0A6N4V0A2</accession>
<gene>
    <name evidence="1" type="ORF">MALV_44420</name>
</gene>
<sequence length="183" mass="20182">MSRRVIFPDPDIWTRKEHPMTDQATPTNAADYRRAAALTVHHRQGNPAGVVAIIDETNTTGRAAHLLLATLGLHHNFIATLRTRDGINLMADYIHGIATLDPTESPGTEICRAARILECHGLQDLDGIDHEIRSAIDDQRATETFIALLDHYEVALPELSSNVGIGWIQDHITALANEEAQDQ</sequence>
<organism evidence="1 2">
    <name type="scientific">Mycolicibacterium alvei</name>
    <dbReference type="NCBI Taxonomy" id="67081"/>
    <lineage>
        <taxon>Bacteria</taxon>
        <taxon>Bacillati</taxon>
        <taxon>Actinomycetota</taxon>
        <taxon>Actinomycetes</taxon>
        <taxon>Mycobacteriales</taxon>
        <taxon>Mycobacteriaceae</taxon>
        <taxon>Mycolicibacterium</taxon>
    </lineage>
</organism>
<evidence type="ECO:0000313" key="1">
    <source>
        <dbReference type="EMBL" id="BBX29317.1"/>
    </source>
</evidence>
<dbReference type="EMBL" id="AP022565">
    <property type="protein sequence ID" value="BBX29317.1"/>
    <property type="molecule type" value="Genomic_DNA"/>
</dbReference>
<proteinExistence type="predicted"/>
<reference evidence="1 2" key="1">
    <citation type="journal article" date="2019" name="Emerg. Microbes Infect.">
        <title>Comprehensive subspecies identification of 175 nontuberculous mycobacteria species based on 7547 genomic profiles.</title>
        <authorList>
            <person name="Matsumoto Y."/>
            <person name="Kinjo T."/>
            <person name="Motooka D."/>
            <person name="Nabeya D."/>
            <person name="Jung N."/>
            <person name="Uechi K."/>
            <person name="Horii T."/>
            <person name="Iida T."/>
            <person name="Fujita J."/>
            <person name="Nakamura S."/>
        </authorList>
    </citation>
    <scope>NUCLEOTIDE SEQUENCE [LARGE SCALE GENOMIC DNA]</scope>
    <source>
        <strain evidence="1 2">JCM 12272</strain>
    </source>
</reference>
<dbReference type="RefSeq" id="WP_163667613.1">
    <property type="nucleotide sequence ID" value="NZ_AP022565.1"/>
</dbReference>
<evidence type="ECO:0000313" key="2">
    <source>
        <dbReference type="Proteomes" id="UP000466906"/>
    </source>
</evidence>
<keyword evidence="2" id="KW-1185">Reference proteome</keyword>
<dbReference type="KEGG" id="malv:MALV_44420"/>
<dbReference type="AlphaFoldDB" id="A0A6N4V0A2"/>